<feature type="compositionally biased region" description="Basic residues" evidence="4">
    <location>
        <begin position="150"/>
        <end position="159"/>
    </location>
</feature>
<dbReference type="GO" id="GO:0009295">
    <property type="term" value="C:nucleoid"/>
    <property type="evidence" value="ECO:0007669"/>
    <property type="project" value="TreeGrafter"/>
</dbReference>
<dbReference type="PANTHER" id="PTHR10302:SF27">
    <property type="entry name" value="SINGLE-STRANDED DNA-BINDING PROTEIN"/>
    <property type="match status" value="1"/>
</dbReference>
<evidence type="ECO:0000313" key="6">
    <source>
        <dbReference type="Proteomes" id="UP000502706"/>
    </source>
</evidence>
<dbReference type="KEGG" id="rmar:GBA65_22150"/>
<feature type="region of interest" description="Disordered" evidence="4">
    <location>
        <begin position="105"/>
        <end position="159"/>
    </location>
</feature>
<dbReference type="PROSITE" id="PS50935">
    <property type="entry name" value="SSB"/>
    <property type="match status" value="1"/>
</dbReference>
<reference evidence="5 6" key="1">
    <citation type="submission" date="2019-10" db="EMBL/GenBank/DDBJ databases">
        <title>Rubrobacter sp nov SCSIO 52915 isolated from a deep-sea sediment in the South China Sea.</title>
        <authorList>
            <person name="Chen R.W."/>
        </authorList>
    </citation>
    <scope>NUCLEOTIDE SEQUENCE [LARGE SCALE GENOMIC DNA]</scope>
    <source>
        <strain evidence="5 6">SCSIO 52915</strain>
        <plasmid evidence="5 6">unnamed1</plasmid>
    </source>
</reference>
<comment type="caution">
    <text evidence="2">Lacks conserved residue(s) required for the propagation of feature annotation.</text>
</comment>
<dbReference type="InterPro" id="IPR011344">
    <property type="entry name" value="ssDNA-bd"/>
</dbReference>
<dbReference type="EMBL" id="CP045122">
    <property type="protein sequence ID" value="QIN81138.1"/>
    <property type="molecule type" value="Genomic_DNA"/>
</dbReference>
<dbReference type="Gene3D" id="2.40.50.140">
    <property type="entry name" value="Nucleic acid-binding proteins"/>
    <property type="match status" value="1"/>
</dbReference>
<dbReference type="PANTHER" id="PTHR10302">
    <property type="entry name" value="SINGLE-STRANDED DNA-BINDING PROTEIN"/>
    <property type="match status" value="1"/>
</dbReference>
<accession>A0A6G8Q3V9</accession>
<dbReference type="RefSeq" id="WP_166398852.1">
    <property type="nucleotide sequence ID" value="NZ_CP045122.1"/>
</dbReference>
<dbReference type="NCBIfam" id="TIGR00621">
    <property type="entry name" value="ssb"/>
    <property type="match status" value="1"/>
</dbReference>
<evidence type="ECO:0000256" key="1">
    <source>
        <dbReference type="ARBA" id="ARBA00023125"/>
    </source>
</evidence>
<evidence type="ECO:0000256" key="2">
    <source>
        <dbReference type="HAMAP-Rule" id="MF_00984"/>
    </source>
</evidence>
<evidence type="ECO:0000256" key="3">
    <source>
        <dbReference type="RuleBase" id="RU000524"/>
    </source>
</evidence>
<dbReference type="CDD" id="cd04496">
    <property type="entry name" value="SSB_OBF"/>
    <property type="match status" value="1"/>
</dbReference>
<name>A0A6G8Q3V9_9ACTN</name>
<dbReference type="HAMAP" id="MF_00984">
    <property type="entry name" value="SSB"/>
    <property type="match status" value="1"/>
</dbReference>
<comment type="subunit">
    <text evidence="2">Homotetramer.</text>
</comment>
<feature type="compositionally biased region" description="Gly residues" evidence="4">
    <location>
        <begin position="106"/>
        <end position="124"/>
    </location>
</feature>
<dbReference type="Proteomes" id="UP000502706">
    <property type="component" value="Plasmid unnamed1"/>
</dbReference>
<evidence type="ECO:0000256" key="4">
    <source>
        <dbReference type="SAM" id="MobiDB-lite"/>
    </source>
</evidence>
<protein>
    <recommendedName>
        <fullName evidence="2 3">Single-stranded DNA-binding protein</fullName>
        <shortName evidence="2">SSB</shortName>
    </recommendedName>
</protein>
<dbReference type="GO" id="GO:0003697">
    <property type="term" value="F:single-stranded DNA binding"/>
    <property type="evidence" value="ECO:0007669"/>
    <property type="project" value="UniProtKB-UniRule"/>
</dbReference>
<keyword evidence="1 2" id="KW-0238">DNA-binding</keyword>
<geneLocation type="plasmid" evidence="5 6">
    <name>unnamed1</name>
</geneLocation>
<dbReference type="SUPFAM" id="SSF50249">
    <property type="entry name" value="Nucleic acid-binding proteins"/>
    <property type="match status" value="1"/>
</dbReference>
<proteinExistence type="inferred from homology"/>
<gene>
    <name evidence="5" type="primary">ssb</name>
    <name evidence="5" type="ORF">GBA65_22150</name>
</gene>
<feature type="compositionally biased region" description="Acidic residues" evidence="4">
    <location>
        <begin position="136"/>
        <end position="146"/>
    </location>
</feature>
<dbReference type="InterPro" id="IPR012340">
    <property type="entry name" value="NA-bd_OB-fold"/>
</dbReference>
<keyword evidence="6" id="KW-1185">Reference proteome</keyword>
<dbReference type="Pfam" id="PF00436">
    <property type="entry name" value="SSB"/>
    <property type="match status" value="1"/>
</dbReference>
<dbReference type="AlphaFoldDB" id="A0A6G8Q3V9"/>
<dbReference type="GO" id="GO:0006260">
    <property type="term" value="P:DNA replication"/>
    <property type="evidence" value="ECO:0007669"/>
    <property type="project" value="InterPro"/>
</dbReference>
<organism evidence="5 6">
    <name type="scientific">Rubrobacter marinus</name>
    <dbReference type="NCBI Taxonomy" id="2653852"/>
    <lineage>
        <taxon>Bacteria</taxon>
        <taxon>Bacillati</taxon>
        <taxon>Actinomycetota</taxon>
        <taxon>Rubrobacteria</taxon>
        <taxon>Rubrobacterales</taxon>
        <taxon>Rubrobacteraceae</taxon>
        <taxon>Rubrobacter</taxon>
    </lineage>
</organism>
<sequence>MAASMNRVILAGNLTRDPELRFTNDGVPVCNFGLAVNRRRSKDDDAVDFFDVTVWREQGEAVANYKTKGDPVLIEGRLQYRSWEDRDSGQKRSKVDVVAENVQFLGGRGDGNGSSGGSGAGSGTKAGARHGRGGDDVDLNEEDFDDIPFRHRQPRLTAL</sequence>
<dbReference type="InterPro" id="IPR000424">
    <property type="entry name" value="Primosome_PriB/ssb"/>
</dbReference>
<evidence type="ECO:0000313" key="5">
    <source>
        <dbReference type="EMBL" id="QIN81138.1"/>
    </source>
</evidence>
<keyword evidence="5" id="KW-0614">Plasmid</keyword>